<feature type="non-terminal residue" evidence="2">
    <location>
        <position position="37"/>
    </location>
</feature>
<accession>A0A392SS90</accession>
<dbReference type="EMBL" id="LXQA010429502">
    <property type="protein sequence ID" value="MCI51277.1"/>
    <property type="molecule type" value="Genomic_DNA"/>
</dbReference>
<evidence type="ECO:0000313" key="2">
    <source>
        <dbReference type="EMBL" id="MCI51277.1"/>
    </source>
</evidence>
<dbReference type="Proteomes" id="UP000265520">
    <property type="component" value="Unassembled WGS sequence"/>
</dbReference>
<comment type="caution">
    <text evidence="2">The sequence shown here is derived from an EMBL/GenBank/DDBJ whole genome shotgun (WGS) entry which is preliminary data.</text>
</comment>
<organism evidence="2 3">
    <name type="scientific">Trifolium medium</name>
    <dbReference type="NCBI Taxonomy" id="97028"/>
    <lineage>
        <taxon>Eukaryota</taxon>
        <taxon>Viridiplantae</taxon>
        <taxon>Streptophyta</taxon>
        <taxon>Embryophyta</taxon>
        <taxon>Tracheophyta</taxon>
        <taxon>Spermatophyta</taxon>
        <taxon>Magnoliopsida</taxon>
        <taxon>eudicotyledons</taxon>
        <taxon>Gunneridae</taxon>
        <taxon>Pentapetalae</taxon>
        <taxon>rosids</taxon>
        <taxon>fabids</taxon>
        <taxon>Fabales</taxon>
        <taxon>Fabaceae</taxon>
        <taxon>Papilionoideae</taxon>
        <taxon>50 kb inversion clade</taxon>
        <taxon>NPAAA clade</taxon>
        <taxon>Hologalegina</taxon>
        <taxon>IRL clade</taxon>
        <taxon>Trifolieae</taxon>
        <taxon>Trifolium</taxon>
    </lineage>
</organism>
<name>A0A392SS90_9FABA</name>
<evidence type="ECO:0000256" key="1">
    <source>
        <dbReference type="SAM" id="MobiDB-lite"/>
    </source>
</evidence>
<proteinExistence type="predicted"/>
<evidence type="ECO:0000313" key="3">
    <source>
        <dbReference type="Proteomes" id="UP000265520"/>
    </source>
</evidence>
<protein>
    <submittedName>
        <fullName evidence="2">Uncharacterized protein</fullName>
    </submittedName>
</protein>
<reference evidence="2 3" key="1">
    <citation type="journal article" date="2018" name="Front. Plant Sci.">
        <title>Red Clover (Trifolium pratense) and Zigzag Clover (T. medium) - A Picture of Genomic Similarities and Differences.</title>
        <authorList>
            <person name="Dluhosova J."/>
            <person name="Istvanek J."/>
            <person name="Nedelnik J."/>
            <person name="Repkova J."/>
        </authorList>
    </citation>
    <scope>NUCLEOTIDE SEQUENCE [LARGE SCALE GENOMIC DNA]</scope>
    <source>
        <strain evidence="3">cv. 10/8</strain>
        <tissue evidence="2">Leaf</tissue>
    </source>
</reference>
<feature type="region of interest" description="Disordered" evidence="1">
    <location>
        <begin position="1"/>
        <end position="37"/>
    </location>
</feature>
<sequence length="37" mass="4071">MRADSPTLEKGSVRATGFITTKRRGGPIPLPRRGFRS</sequence>
<dbReference type="AlphaFoldDB" id="A0A392SS90"/>
<keyword evidence="3" id="KW-1185">Reference proteome</keyword>